<evidence type="ECO:0000313" key="2">
    <source>
        <dbReference type="EMBL" id="KAJ8420267.1"/>
    </source>
</evidence>
<feature type="region of interest" description="Disordered" evidence="1">
    <location>
        <begin position="139"/>
        <end position="231"/>
    </location>
</feature>
<gene>
    <name evidence="2" type="ORF">Cgig2_004592</name>
</gene>
<organism evidence="2 3">
    <name type="scientific">Carnegiea gigantea</name>
    <dbReference type="NCBI Taxonomy" id="171969"/>
    <lineage>
        <taxon>Eukaryota</taxon>
        <taxon>Viridiplantae</taxon>
        <taxon>Streptophyta</taxon>
        <taxon>Embryophyta</taxon>
        <taxon>Tracheophyta</taxon>
        <taxon>Spermatophyta</taxon>
        <taxon>Magnoliopsida</taxon>
        <taxon>eudicotyledons</taxon>
        <taxon>Gunneridae</taxon>
        <taxon>Pentapetalae</taxon>
        <taxon>Caryophyllales</taxon>
        <taxon>Cactineae</taxon>
        <taxon>Cactaceae</taxon>
        <taxon>Cactoideae</taxon>
        <taxon>Echinocereeae</taxon>
        <taxon>Carnegiea</taxon>
    </lineage>
</organism>
<proteinExistence type="predicted"/>
<sequence length="341" mass="37735">MSEFILAKKDGGESFNRNLVNCFFSGPKNRYYSKSILKYVKDVSQITSLGWCQFILEKLITSVRHYKESKATKGVHLYGPLFFLMVSSPIQQCSACAPSSSPILPLHKPDNEAQIPRTILVANASVIIEKEDHHEDVLLDQPNNVMKKDDSIPSYSLGLGLSQPDSQSPVPQTTSMPDPNTAGKRMMQTTGSKIPSPHNAKEPAQQSKQALSSEAQAKAATAKGGVKRTGVSKTNWWGESKVISQGEAHYAEQYREKIIIALTAKQAVEQKKGSLRADSVLQATNSSKPNLIKEVLPEKNDEKRVDAIRTPKKLEDVGPSDALRKRWPKNLPLAYYSLYVI</sequence>
<dbReference type="EMBL" id="JAKOGI010003634">
    <property type="protein sequence ID" value="KAJ8420267.1"/>
    <property type="molecule type" value="Genomic_DNA"/>
</dbReference>
<comment type="caution">
    <text evidence="2">The sequence shown here is derived from an EMBL/GenBank/DDBJ whole genome shotgun (WGS) entry which is preliminary data.</text>
</comment>
<name>A0A9Q1GJ90_9CARY</name>
<evidence type="ECO:0000256" key="1">
    <source>
        <dbReference type="SAM" id="MobiDB-lite"/>
    </source>
</evidence>
<feature type="compositionally biased region" description="Polar residues" evidence="1">
    <location>
        <begin position="163"/>
        <end position="178"/>
    </location>
</feature>
<protein>
    <submittedName>
        <fullName evidence="2">Uncharacterized protein</fullName>
    </submittedName>
</protein>
<accession>A0A9Q1GJ90</accession>
<keyword evidence="3" id="KW-1185">Reference proteome</keyword>
<evidence type="ECO:0000313" key="3">
    <source>
        <dbReference type="Proteomes" id="UP001153076"/>
    </source>
</evidence>
<dbReference type="AlphaFoldDB" id="A0A9Q1GJ90"/>
<dbReference type="Proteomes" id="UP001153076">
    <property type="component" value="Unassembled WGS sequence"/>
</dbReference>
<feature type="compositionally biased region" description="Polar residues" evidence="1">
    <location>
        <begin position="204"/>
        <end position="215"/>
    </location>
</feature>
<reference evidence="2" key="1">
    <citation type="submission" date="2022-04" db="EMBL/GenBank/DDBJ databases">
        <title>Carnegiea gigantea Genome sequencing and assembly v2.</title>
        <authorList>
            <person name="Copetti D."/>
            <person name="Sanderson M.J."/>
            <person name="Burquez A."/>
            <person name="Wojciechowski M.F."/>
        </authorList>
    </citation>
    <scope>NUCLEOTIDE SEQUENCE</scope>
    <source>
        <strain evidence="2">SGP5-SGP5p</strain>
        <tissue evidence="2">Aerial part</tissue>
    </source>
</reference>